<name>A0ABR4LA27_9EURO</name>
<sequence>MRIMIHSKESYSGVQSLDLTDHMTRSPSVLFKFRSCLSVSGILLPSARTALAIWHYLAIRLLLRVIIPSFRLTSAARRHPSQVECQSLAAKDKPRHVPVLLRILNFPPDHSPTVRLVPALTRRAPCQASIHSVPRYLYPAAQTGFLCGAVSYHPPNLSMPQSHGRLG</sequence>
<proteinExistence type="predicted"/>
<dbReference type="EMBL" id="JBFXLR010000002">
    <property type="protein sequence ID" value="KAL2860338.1"/>
    <property type="molecule type" value="Genomic_DNA"/>
</dbReference>
<keyword evidence="2" id="KW-1185">Reference proteome</keyword>
<comment type="caution">
    <text evidence="1">The sequence shown here is derived from an EMBL/GenBank/DDBJ whole genome shotgun (WGS) entry which is preliminary data.</text>
</comment>
<dbReference type="RefSeq" id="XP_070905029.1">
    <property type="nucleotide sequence ID" value="XM_071049834.1"/>
</dbReference>
<protein>
    <submittedName>
        <fullName evidence="1">Uncharacterized protein</fullName>
    </submittedName>
</protein>
<gene>
    <name evidence="1" type="ORF">BJX68DRAFT_83003</name>
</gene>
<dbReference type="Proteomes" id="UP001610444">
    <property type="component" value="Unassembled WGS sequence"/>
</dbReference>
<evidence type="ECO:0000313" key="2">
    <source>
        <dbReference type="Proteomes" id="UP001610444"/>
    </source>
</evidence>
<dbReference type="GeneID" id="98164998"/>
<accession>A0ABR4LA27</accession>
<reference evidence="1 2" key="1">
    <citation type="submission" date="2024-07" db="EMBL/GenBank/DDBJ databases">
        <title>Section-level genome sequencing and comparative genomics of Aspergillus sections Usti and Cavernicolus.</title>
        <authorList>
            <consortium name="Lawrence Berkeley National Laboratory"/>
            <person name="Nybo J.L."/>
            <person name="Vesth T.C."/>
            <person name="Theobald S."/>
            <person name="Frisvad J.C."/>
            <person name="Larsen T.O."/>
            <person name="Kjaerboelling I."/>
            <person name="Rothschild-Mancinelli K."/>
            <person name="Lyhne E.K."/>
            <person name="Kogle M.E."/>
            <person name="Barry K."/>
            <person name="Clum A."/>
            <person name="Na H."/>
            <person name="Ledsgaard L."/>
            <person name="Lin J."/>
            <person name="Lipzen A."/>
            <person name="Kuo A."/>
            <person name="Riley R."/>
            <person name="Mondo S."/>
            <person name="LaButti K."/>
            <person name="Haridas S."/>
            <person name="Pangalinan J."/>
            <person name="Salamov A.A."/>
            <person name="Simmons B.A."/>
            <person name="Magnuson J.K."/>
            <person name="Chen J."/>
            <person name="Drula E."/>
            <person name="Henrissat B."/>
            <person name="Wiebenga A."/>
            <person name="Lubbers R.J."/>
            <person name="Gomes A.C."/>
            <person name="Macurrencykelacurrency M.R."/>
            <person name="Stajich J."/>
            <person name="Grigoriev I.V."/>
            <person name="Mortensen U.H."/>
            <person name="De vries R.P."/>
            <person name="Baker S.E."/>
            <person name="Andersen M.R."/>
        </authorList>
    </citation>
    <scope>NUCLEOTIDE SEQUENCE [LARGE SCALE GENOMIC DNA]</scope>
    <source>
        <strain evidence="1 2">CBS 756.74</strain>
    </source>
</reference>
<evidence type="ECO:0000313" key="1">
    <source>
        <dbReference type="EMBL" id="KAL2860338.1"/>
    </source>
</evidence>
<organism evidence="1 2">
    <name type="scientific">Aspergillus pseudodeflectus</name>
    <dbReference type="NCBI Taxonomy" id="176178"/>
    <lineage>
        <taxon>Eukaryota</taxon>
        <taxon>Fungi</taxon>
        <taxon>Dikarya</taxon>
        <taxon>Ascomycota</taxon>
        <taxon>Pezizomycotina</taxon>
        <taxon>Eurotiomycetes</taxon>
        <taxon>Eurotiomycetidae</taxon>
        <taxon>Eurotiales</taxon>
        <taxon>Aspergillaceae</taxon>
        <taxon>Aspergillus</taxon>
        <taxon>Aspergillus subgen. Nidulantes</taxon>
    </lineage>
</organism>